<dbReference type="AlphaFoldDB" id="A0A2Z6RGU9"/>
<dbReference type="EMBL" id="BEXD01001008">
    <property type="protein sequence ID" value="GBB91698.1"/>
    <property type="molecule type" value="Genomic_DNA"/>
</dbReference>
<evidence type="ECO:0000259" key="1">
    <source>
        <dbReference type="PROSITE" id="PS50878"/>
    </source>
</evidence>
<name>A0A2Z6RGU9_9GLOM</name>
<accession>A0A2Z6RGU9</accession>
<gene>
    <name evidence="2" type="ORF">RclHR1_19050009</name>
</gene>
<dbReference type="PROSITE" id="PS50878">
    <property type="entry name" value="RT_POL"/>
    <property type="match status" value="1"/>
</dbReference>
<sequence>MDLPSCDEWLNVIRNLPKGKATGPSGISNEMLQHLSPTAHDILYHLICKIIQFSYLPKQWKEAIVFPIAKPKPFNCDLSNSRPITLLETARKALITLLNRQLIITIVNEIIQDAIDNNNELWILLQDMRKAYNHLFKDRTNQVITAYDKTTTYDVLTGIDQGEVISPVLWYIYYDPLLAEINNQNLGYTVLCNNIQQILQLNSAVIEQHVLALVFMDDT</sequence>
<dbReference type="Proteomes" id="UP000247702">
    <property type="component" value="Unassembled WGS sequence"/>
</dbReference>
<proteinExistence type="predicted"/>
<keyword evidence="3" id="KW-1185">Reference proteome</keyword>
<protein>
    <recommendedName>
        <fullName evidence="1">Reverse transcriptase domain-containing protein</fullName>
    </recommendedName>
</protein>
<organism evidence="2 3">
    <name type="scientific">Rhizophagus clarus</name>
    <dbReference type="NCBI Taxonomy" id="94130"/>
    <lineage>
        <taxon>Eukaryota</taxon>
        <taxon>Fungi</taxon>
        <taxon>Fungi incertae sedis</taxon>
        <taxon>Mucoromycota</taxon>
        <taxon>Glomeromycotina</taxon>
        <taxon>Glomeromycetes</taxon>
        <taxon>Glomerales</taxon>
        <taxon>Glomeraceae</taxon>
        <taxon>Rhizophagus</taxon>
    </lineage>
</organism>
<dbReference type="InterPro" id="IPR000477">
    <property type="entry name" value="RT_dom"/>
</dbReference>
<dbReference type="PANTHER" id="PTHR19446">
    <property type="entry name" value="REVERSE TRANSCRIPTASES"/>
    <property type="match status" value="1"/>
</dbReference>
<reference evidence="2 3" key="1">
    <citation type="submission" date="2017-11" db="EMBL/GenBank/DDBJ databases">
        <title>The genome of Rhizophagus clarus HR1 reveals common genetic basis of auxotrophy among arbuscular mycorrhizal fungi.</title>
        <authorList>
            <person name="Kobayashi Y."/>
        </authorList>
    </citation>
    <scope>NUCLEOTIDE SEQUENCE [LARGE SCALE GENOMIC DNA]</scope>
    <source>
        <strain evidence="2 3">HR1</strain>
    </source>
</reference>
<evidence type="ECO:0000313" key="2">
    <source>
        <dbReference type="EMBL" id="GBB91698.1"/>
    </source>
</evidence>
<comment type="caution">
    <text evidence="2">The sequence shown here is derived from an EMBL/GenBank/DDBJ whole genome shotgun (WGS) entry which is preliminary data.</text>
</comment>
<dbReference type="STRING" id="94130.A0A2Z6RGU9"/>
<evidence type="ECO:0000313" key="3">
    <source>
        <dbReference type="Proteomes" id="UP000247702"/>
    </source>
</evidence>
<feature type="domain" description="Reverse transcriptase" evidence="1">
    <location>
        <begin position="49"/>
        <end position="219"/>
    </location>
</feature>